<dbReference type="EMBL" id="JAQLOI010000003">
    <property type="protein sequence ID" value="MDB1125617.1"/>
    <property type="molecule type" value="Genomic_DNA"/>
</dbReference>
<sequence>MNLNQLVKEKLVCVALNDAKQFDALNATFNEKPYVKPPTQPVLYFKTRNTWSSNDAPVDYVGGSMVVGASIAVVIGKTCCRVSEADALEYVSGLTLVHDFSLPEKSYYRPDIKGKCLDGSAPIAQSPIALSDIASLSDLTVTTTVNGEQKSSLSVSQHYRSIEQLIHSISTIMTLNVGDVIAVGFPGERIAVESGDIVSTTMSNLLQLNNTLKGES</sequence>
<dbReference type="InterPro" id="IPR036663">
    <property type="entry name" value="Fumarylacetoacetase_C_sf"/>
</dbReference>
<dbReference type="PANTHER" id="PTHR11820:SF114">
    <property type="entry name" value="4-HYDROXYPHENYLACETATE CATABOLISM PROTEIN"/>
    <property type="match status" value="1"/>
</dbReference>
<keyword evidence="1" id="KW-0479">Metal-binding</keyword>
<organism evidence="3 4">
    <name type="scientific">Vibrio algarum</name>
    <dbReference type="NCBI Taxonomy" id="3020714"/>
    <lineage>
        <taxon>Bacteria</taxon>
        <taxon>Pseudomonadati</taxon>
        <taxon>Pseudomonadota</taxon>
        <taxon>Gammaproteobacteria</taxon>
        <taxon>Vibrionales</taxon>
        <taxon>Vibrionaceae</taxon>
        <taxon>Vibrio</taxon>
    </lineage>
</organism>
<dbReference type="RefSeq" id="WP_272139498.1">
    <property type="nucleotide sequence ID" value="NZ_JAQLOI010000003.1"/>
</dbReference>
<dbReference type="Proteomes" id="UP001210678">
    <property type="component" value="Unassembled WGS sequence"/>
</dbReference>
<dbReference type="Pfam" id="PF01557">
    <property type="entry name" value="FAA_hydrolase"/>
    <property type="match status" value="1"/>
</dbReference>
<dbReference type="PANTHER" id="PTHR11820">
    <property type="entry name" value="ACYLPYRUVASE"/>
    <property type="match status" value="1"/>
</dbReference>
<name>A0ABT4YVK7_9VIBR</name>
<dbReference type="NCBIfam" id="TIGR02305">
    <property type="entry name" value="HpaG-N-term"/>
    <property type="match status" value="1"/>
</dbReference>
<dbReference type="InterPro" id="IPR011234">
    <property type="entry name" value="Fumarylacetoacetase-like_C"/>
</dbReference>
<gene>
    <name evidence="3" type="ORF">PGX00_18925</name>
</gene>
<dbReference type="InterPro" id="IPR012686">
    <property type="entry name" value="HPA_isomer/decarb_N"/>
</dbReference>
<keyword evidence="4" id="KW-1185">Reference proteome</keyword>
<comment type="caution">
    <text evidence="3">The sequence shown here is derived from an EMBL/GenBank/DDBJ whole genome shotgun (WGS) entry which is preliminary data.</text>
</comment>
<evidence type="ECO:0000256" key="1">
    <source>
        <dbReference type="ARBA" id="ARBA00022723"/>
    </source>
</evidence>
<keyword evidence="3" id="KW-0378">Hydrolase</keyword>
<dbReference type="SUPFAM" id="SSF56529">
    <property type="entry name" value="FAH"/>
    <property type="match status" value="1"/>
</dbReference>
<evidence type="ECO:0000313" key="3">
    <source>
        <dbReference type="EMBL" id="MDB1125617.1"/>
    </source>
</evidence>
<evidence type="ECO:0000313" key="4">
    <source>
        <dbReference type="Proteomes" id="UP001210678"/>
    </source>
</evidence>
<proteinExistence type="predicted"/>
<feature type="domain" description="Fumarylacetoacetase-like C-terminal" evidence="2">
    <location>
        <begin position="10"/>
        <end position="212"/>
    </location>
</feature>
<reference evidence="3 4" key="1">
    <citation type="submission" date="2023-01" db="EMBL/GenBank/DDBJ databases">
        <title>Vibrio sp. KJ40-1 sp.nov, isolated from marine algae.</title>
        <authorList>
            <person name="Butt M."/>
            <person name="Kim J.M.J."/>
            <person name="Jeon C.O.C."/>
        </authorList>
    </citation>
    <scope>NUCLEOTIDE SEQUENCE [LARGE SCALE GENOMIC DNA]</scope>
    <source>
        <strain evidence="3 4">KJ40-1</strain>
    </source>
</reference>
<dbReference type="Gene3D" id="3.90.850.10">
    <property type="entry name" value="Fumarylacetoacetase-like, C-terminal domain"/>
    <property type="match status" value="1"/>
</dbReference>
<evidence type="ECO:0000259" key="2">
    <source>
        <dbReference type="Pfam" id="PF01557"/>
    </source>
</evidence>
<protein>
    <submittedName>
        <fullName evidence="3">Fumarylacetoacetate hydrolase family protein</fullName>
    </submittedName>
</protein>
<accession>A0ABT4YVK7</accession>
<dbReference type="GO" id="GO:0016787">
    <property type="term" value="F:hydrolase activity"/>
    <property type="evidence" value="ECO:0007669"/>
    <property type="project" value="UniProtKB-KW"/>
</dbReference>